<accession>A0A1C4G878</accession>
<dbReference type="CDD" id="cd00093">
    <property type="entry name" value="HTH_XRE"/>
    <property type="match status" value="1"/>
</dbReference>
<sequence>MDSFGKRLTECRKAKDLSQKDLAKAFNISHTTIGKYERYEMIPSIKAPKNSHGFWIPP</sequence>
<reference evidence="2 3" key="1">
    <citation type="submission" date="2016-08" db="EMBL/GenBank/DDBJ databases">
        <authorList>
            <person name="Seilhamer J.J."/>
        </authorList>
    </citation>
    <scope>NUCLEOTIDE SEQUENCE [LARGE SCALE GENOMIC DNA]</scope>
    <source>
        <strain evidence="2 3">A37T2</strain>
    </source>
</reference>
<dbReference type="GO" id="GO:0003677">
    <property type="term" value="F:DNA binding"/>
    <property type="evidence" value="ECO:0007669"/>
    <property type="project" value="InterPro"/>
</dbReference>
<protein>
    <submittedName>
        <fullName evidence="2">Helix-turn-helix</fullName>
    </submittedName>
</protein>
<feature type="domain" description="HTH cro/C1-type" evidence="1">
    <location>
        <begin position="8"/>
        <end position="46"/>
    </location>
</feature>
<dbReference type="RefSeq" id="WP_089715723.1">
    <property type="nucleotide sequence ID" value="NZ_FMAR01000030.1"/>
</dbReference>
<dbReference type="InterPro" id="IPR010982">
    <property type="entry name" value="Lambda_DNA-bd_dom_sf"/>
</dbReference>
<dbReference type="STRING" id="1335309.GA0116948_1305"/>
<organism evidence="2 3">
    <name type="scientific">Chitinophaga costaii</name>
    <dbReference type="NCBI Taxonomy" id="1335309"/>
    <lineage>
        <taxon>Bacteria</taxon>
        <taxon>Pseudomonadati</taxon>
        <taxon>Bacteroidota</taxon>
        <taxon>Chitinophagia</taxon>
        <taxon>Chitinophagales</taxon>
        <taxon>Chitinophagaceae</taxon>
        <taxon>Chitinophaga</taxon>
    </lineage>
</organism>
<dbReference type="PROSITE" id="PS50943">
    <property type="entry name" value="HTH_CROC1"/>
    <property type="match status" value="1"/>
</dbReference>
<evidence type="ECO:0000259" key="1">
    <source>
        <dbReference type="PROSITE" id="PS50943"/>
    </source>
</evidence>
<dbReference type="Gene3D" id="1.10.260.40">
    <property type="entry name" value="lambda repressor-like DNA-binding domains"/>
    <property type="match status" value="1"/>
</dbReference>
<evidence type="ECO:0000313" key="3">
    <source>
        <dbReference type="Proteomes" id="UP000242818"/>
    </source>
</evidence>
<dbReference type="AlphaFoldDB" id="A0A1C4G878"/>
<evidence type="ECO:0000313" key="2">
    <source>
        <dbReference type="EMBL" id="SCC64362.1"/>
    </source>
</evidence>
<dbReference type="Proteomes" id="UP000242818">
    <property type="component" value="Unassembled WGS sequence"/>
</dbReference>
<dbReference type="Pfam" id="PF01381">
    <property type="entry name" value="HTH_3"/>
    <property type="match status" value="1"/>
</dbReference>
<dbReference type="OrthoDB" id="881869at2"/>
<dbReference type="InterPro" id="IPR001387">
    <property type="entry name" value="Cro/C1-type_HTH"/>
</dbReference>
<keyword evidence="3" id="KW-1185">Reference proteome</keyword>
<dbReference type="SUPFAM" id="SSF47413">
    <property type="entry name" value="lambda repressor-like DNA-binding domains"/>
    <property type="match status" value="1"/>
</dbReference>
<name>A0A1C4G878_9BACT</name>
<dbReference type="EMBL" id="FMAR01000030">
    <property type="protein sequence ID" value="SCC64362.1"/>
    <property type="molecule type" value="Genomic_DNA"/>
</dbReference>
<gene>
    <name evidence="2" type="ORF">GA0116948_1305</name>
</gene>
<proteinExistence type="predicted"/>